<protein>
    <submittedName>
        <fullName evidence="1">Uncharacterized protein</fullName>
    </submittedName>
</protein>
<organism evidence="1">
    <name type="scientific">viral metagenome</name>
    <dbReference type="NCBI Taxonomy" id="1070528"/>
    <lineage>
        <taxon>unclassified sequences</taxon>
        <taxon>metagenomes</taxon>
        <taxon>organismal metagenomes</taxon>
    </lineage>
</organism>
<dbReference type="EMBL" id="MN740598">
    <property type="protein sequence ID" value="QHS78518.1"/>
    <property type="molecule type" value="Genomic_DNA"/>
</dbReference>
<dbReference type="AlphaFoldDB" id="A0A6C0AFH7"/>
<evidence type="ECO:0000313" key="1">
    <source>
        <dbReference type="EMBL" id="QHS78518.1"/>
    </source>
</evidence>
<accession>A0A6C0AFH7</accession>
<reference evidence="1" key="1">
    <citation type="journal article" date="2020" name="Nature">
        <title>Giant virus diversity and host interactions through global metagenomics.</title>
        <authorList>
            <person name="Schulz F."/>
            <person name="Roux S."/>
            <person name="Paez-Espino D."/>
            <person name="Jungbluth S."/>
            <person name="Walsh D.A."/>
            <person name="Denef V.J."/>
            <person name="McMahon K.D."/>
            <person name="Konstantinidis K.T."/>
            <person name="Eloe-Fadrosh E.A."/>
            <person name="Kyrpides N.C."/>
            <person name="Woyke T."/>
        </authorList>
    </citation>
    <scope>NUCLEOTIDE SEQUENCE</scope>
    <source>
        <strain evidence="1">GVMAG-S-1021933-23</strain>
    </source>
</reference>
<proteinExistence type="predicted"/>
<name>A0A6C0AFH7_9ZZZZ</name>
<sequence>MAMWKNKEEKFIILTLDFLENNTKMYIYIAFKLTNNGLSEISYSDKISTNIKNL</sequence>